<dbReference type="InterPro" id="IPR001138">
    <property type="entry name" value="Zn2Cys6_DnaBD"/>
</dbReference>
<dbReference type="AlphaFoldDB" id="A0A7H8R2I5"/>
<feature type="region of interest" description="Disordered" evidence="5">
    <location>
        <begin position="273"/>
        <end position="296"/>
    </location>
</feature>
<feature type="compositionally biased region" description="Polar residues" evidence="5">
    <location>
        <begin position="286"/>
        <end position="296"/>
    </location>
</feature>
<evidence type="ECO:0000313" key="8">
    <source>
        <dbReference type="Proteomes" id="UP000509510"/>
    </source>
</evidence>
<dbReference type="InterPro" id="IPR036864">
    <property type="entry name" value="Zn2-C6_fun-type_DNA-bd_sf"/>
</dbReference>
<protein>
    <recommendedName>
        <fullName evidence="6">Zn(2)-C6 fungal-type domain-containing protein</fullName>
    </recommendedName>
</protein>
<feature type="region of interest" description="Disordered" evidence="5">
    <location>
        <begin position="52"/>
        <end position="82"/>
    </location>
</feature>
<proteinExistence type="predicted"/>
<dbReference type="PROSITE" id="PS50048">
    <property type="entry name" value="ZN2_CY6_FUNGAL_2"/>
    <property type="match status" value="1"/>
</dbReference>
<keyword evidence="2" id="KW-0238">DNA-binding</keyword>
<dbReference type="GeneID" id="55995215"/>
<evidence type="ECO:0000256" key="1">
    <source>
        <dbReference type="ARBA" id="ARBA00023015"/>
    </source>
</evidence>
<dbReference type="OrthoDB" id="4222821at2759"/>
<evidence type="ECO:0000256" key="2">
    <source>
        <dbReference type="ARBA" id="ARBA00023125"/>
    </source>
</evidence>
<dbReference type="GO" id="GO:0000981">
    <property type="term" value="F:DNA-binding transcription factor activity, RNA polymerase II-specific"/>
    <property type="evidence" value="ECO:0007669"/>
    <property type="project" value="InterPro"/>
</dbReference>
<dbReference type="EMBL" id="CP055901">
    <property type="protein sequence ID" value="QKX60580.1"/>
    <property type="molecule type" value="Genomic_DNA"/>
</dbReference>
<reference evidence="8" key="1">
    <citation type="submission" date="2020-06" db="EMBL/GenBank/DDBJ databases">
        <title>A chromosome-scale genome assembly of Talaromyces rugulosus W13939.</title>
        <authorList>
            <person name="Wang B."/>
            <person name="Guo L."/>
            <person name="Ye K."/>
            <person name="Wang L."/>
        </authorList>
    </citation>
    <scope>NUCLEOTIDE SEQUENCE [LARGE SCALE GENOMIC DNA]</scope>
    <source>
        <strain evidence="8">W13939</strain>
    </source>
</reference>
<evidence type="ECO:0000259" key="6">
    <source>
        <dbReference type="PROSITE" id="PS50048"/>
    </source>
</evidence>
<keyword evidence="1" id="KW-0805">Transcription regulation</keyword>
<dbReference type="GO" id="GO:0008270">
    <property type="term" value="F:zinc ion binding"/>
    <property type="evidence" value="ECO:0007669"/>
    <property type="project" value="InterPro"/>
</dbReference>
<dbReference type="GO" id="GO:0003677">
    <property type="term" value="F:DNA binding"/>
    <property type="evidence" value="ECO:0007669"/>
    <property type="project" value="UniProtKB-KW"/>
</dbReference>
<keyword evidence="4" id="KW-0539">Nucleus</keyword>
<evidence type="ECO:0000313" key="7">
    <source>
        <dbReference type="EMBL" id="QKX60580.1"/>
    </source>
</evidence>
<dbReference type="RefSeq" id="XP_035346756.1">
    <property type="nucleotide sequence ID" value="XM_035490863.1"/>
</dbReference>
<evidence type="ECO:0000256" key="5">
    <source>
        <dbReference type="SAM" id="MobiDB-lite"/>
    </source>
</evidence>
<dbReference type="PROSITE" id="PS00463">
    <property type="entry name" value="ZN2_CY6_FUNGAL_1"/>
    <property type="match status" value="1"/>
</dbReference>
<feature type="compositionally biased region" description="Polar residues" evidence="5">
    <location>
        <begin position="67"/>
        <end position="78"/>
    </location>
</feature>
<sequence>MQTPGVSVRRSACDRCRGEKLRCLREGTDTCDRCAKANAQCITSPIYRMRNYSYPDNPRNRQRPDHNSNGLQTLSTNAPIDWPSEKTSTGFNALIMAPSPDPVDAWNSGYLTLGNLVWSYDDIDNPLSTSAAKPTAKSSSPGVPPRDNSWLPYCEEILEASSSEDLICFDPDVQNNEAIGSTYSYTEQLSKVNLKLVSLLKQISRGPPYVTFKTLIDTVCGEAGSPSEPNPLEDILNNTRHYLDVLNLIAIKLPQSSPNSAFDTSSTSAGYASTSASTPLSHDDSMQGSEPSEQQLSNTAVYHTQLDSSVLLVLLTCYIHILRLHVALFWHIQQYVQAISETDHRTIHPLPGLYGFNNFPLQSGNLQGMMIIQLVTNMFERMETLLGLPREFRIGTRENSHNGLIFNAGFSEIARALLLKEDGGRPEEGQGGIGALRKDIKKAKRLLRSHIAP</sequence>
<evidence type="ECO:0000256" key="3">
    <source>
        <dbReference type="ARBA" id="ARBA00023163"/>
    </source>
</evidence>
<dbReference type="KEGG" id="trg:TRUGW13939_07725"/>
<keyword evidence="8" id="KW-1185">Reference proteome</keyword>
<evidence type="ECO:0000256" key="4">
    <source>
        <dbReference type="ARBA" id="ARBA00023242"/>
    </source>
</evidence>
<dbReference type="Pfam" id="PF00172">
    <property type="entry name" value="Zn_clus"/>
    <property type="match status" value="1"/>
</dbReference>
<organism evidence="7 8">
    <name type="scientific">Talaromyces rugulosus</name>
    <name type="common">Penicillium rugulosum</name>
    <dbReference type="NCBI Taxonomy" id="121627"/>
    <lineage>
        <taxon>Eukaryota</taxon>
        <taxon>Fungi</taxon>
        <taxon>Dikarya</taxon>
        <taxon>Ascomycota</taxon>
        <taxon>Pezizomycotina</taxon>
        <taxon>Eurotiomycetes</taxon>
        <taxon>Eurotiomycetidae</taxon>
        <taxon>Eurotiales</taxon>
        <taxon>Trichocomaceae</taxon>
        <taxon>Talaromyces</taxon>
        <taxon>Talaromyces sect. Islandici</taxon>
    </lineage>
</organism>
<accession>A0A7H8R2I5</accession>
<feature type="domain" description="Zn(2)-C6 fungal-type" evidence="6">
    <location>
        <begin position="12"/>
        <end position="43"/>
    </location>
</feature>
<name>A0A7H8R2I5_TALRU</name>
<keyword evidence="3" id="KW-0804">Transcription</keyword>
<dbReference type="SUPFAM" id="SSF57701">
    <property type="entry name" value="Zn2/Cys6 DNA-binding domain"/>
    <property type="match status" value="1"/>
</dbReference>
<dbReference type="Proteomes" id="UP000509510">
    <property type="component" value="Chromosome IV"/>
</dbReference>
<dbReference type="CDD" id="cd00067">
    <property type="entry name" value="GAL4"/>
    <property type="match status" value="1"/>
</dbReference>
<gene>
    <name evidence="7" type="ORF">TRUGW13939_07725</name>
</gene>
<dbReference type="Gene3D" id="4.10.240.10">
    <property type="entry name" value="Zn(2)-C6 fungal-type DNA-binding domain"/>
    <property type="match status" value="1"/>
</dbReference>